<keyword evidence="4" id="KW-0862">Zinc</keyword>
<sequence length="131" mass="14115">MALEVSSAVIHVLLEQARSAHPQECCGILFGAAGRILQTAPARNVHLLPDSHFEIDPQALVDAHRAARAGGPQVAGFYHSHPNGLAEPSRTDREMAARDGMIWAIVAAGRVCFWRSGDAGFEPLPYVATHR</sequence>
<dbReference type="SMART" id="SM00232">
    <property type="entry name" value="JAB_MPN"/>
    <property type="match status" value="1"/>
</dbReference>
<dbReference type="InterPro" id="IPR037518">
    <property type="entry name" value="MPN"/>
</dbReference>
<evidence type="ECO:0000313" key="7">
    <source>
        <dbReference type="EMBL" id="QPC99286.1"/>
    </source>
</evidence>
<keyword evidence="3" id="KW-0378">Hydrolase</keyword>
<evidence type="ECO:0000256" key="3">
    <source>
        <dbReference type="ARBA" id="ARBA00022801"/>
    </source>
</evidence>
<keyword evidence="8" id="KW-1185">Reference proteome</keyword>
<evidence type="ECO:0000256" key="4">
    <source>
        <dbReference type="ARBA" id="ARBA00022833"/>
    </source>
</evidence>
<dbReference type="KEGG" id="qso:IRL76_01525"/>
<dbReference type="GO" id="GO:0008235">
    <property type="term" value="F:metalloexopeptidase activity"/>
    <property type="evidence" value="ECO:0007669"/>
    <property type="project" value="TreeGrafter"/>
</dbReference>
<feature type="domain" description="MPN" evidence="6">
    <location>
        <begin position="3"/>
        <end position="131"/>
    </location>
</feature>
<evidence type="ECO:0000313" key="8">
    <source>
        <dbReference type="Proteomes" id="UP000594459"/>
    </source>
</evidence>
<dbReference type="Gene3D" id="3.40.140.10">
    <property type="entry name" value="Cytidine Deaminase, domain 2"/>
    <property type="match status" value="1"/>
</dbReference>
<keyword evidence="5" id="KW-0482">Metalloprotease</keyword>
<protein>
    <submittedName>
        <fullName evidence="7">M67 family metallopeptidase</fullName>
    </submittedName>
</protein>
<dbReference type="InterPro" id="IPR051929">
    <property type="entry name" value="VirAsm_ModProt"/>
</dbReference>
<organism evidence="7 8">
    <name type="scientific">Qipengyuania soli</name>
    <dbReference type="NCBI Taxonomy" id="2782568"/>
    <lineage>
        <taxon>Bacteria</taxon>
        <taxon>Pseudomonadati</taxon>
        <taxon>Pseudomonadota</taxon>
        <taxon>Alphaproteobacteria</taxon>
        <taxon>Sphingomonadales</taxon>
        <taxon>Erythrobacteraceae</taxon>
        <taxon>Qipengyuania</taxon>
    </lineage>
</organism>
<dbReference type="CDD" id="cd08070">
    <property type="entry name" value="MPN_like"/>
    <property type="match status" value="1"/>
</dbReference>
<dbReference type="Pfam" id="PF14464">
    <property type="entry name" value="Prok-JAB"/>
    <property type="match status" value="1"/>
</dbReference>
<dbReference type="InterPro" id="IPR028090">
    <property type="entry name" value="JAB_dom_prok"/>
</dbReference>
<evidence type="ECO:0000259" key="6">
    <source>
        <dbReference type="PROSITE" id="PS50249"/>
    </source>
</evidence>
<accession>A0A7S8IVV9</accession>
<dbReference type="GO" id="GO:0008270">
    <property type="term" value="F:zinc ion binding"/>
    <property type="evidence" value="ECO:0007669"/>
    <property type="project" value="TreeGrafter"/>
</dbReference>
<dbReference type="GO" id="GO:0006508">
    <property type="term" value="P:proteolysis"/>
    <property type="evidence" value="ECO:0007669"/>
    <property type="project" value="UniProtKB-KW"/>
</dbReference>
<dbReference type="RefSeq" id="WP_200982516.1">
    <property type="nucleotide sequence ID" value="NZ_CP064654.1"/>
</dbReference>
<proteinExistence type="predicted"/>
<dbReference type="EMBL" id="CP064654">
    <property type="protein sequence ID" value="QPC99286.1"/>
    <property type="molecule type" value="Genomic_DNA"/>
</dbReference>
<dbReference type="SUPFAM" id="SSF102712">
    <property type="entry name" value="JAB1/MPN domain"/>
    <property type="match status" value="1"/>
</dbReference>
<dbReference type="Proteomes" id="UP000594459">
    <property type="component" value="Chromosome"/>
</dbReference>
<keyword evidence="2" id="KW-0479">Metal-binding</keyword>
<dbReference type="PANTHER" id="PTHR34858">
    <property type="entry name" value="CYSO-CYSTEINE PEPTIDASE"/>
    <property type="match status" value="1"/>
</dbReference>
<evidence type="ECO:0000256" key="1">
    <source>
        <dbReference type="ARBA" id="ARBA00022670"/>
    </source>
</evidence>
<name>A0A7S8IVV9_9SPHN</name>
<dbReference type="PROSITE" id="PS50249">
    <property type="entry name" value="MPN"/>
    <property type="match status" value="1"/>
</dbReference>
<evidence type="ECO:0000256" key="5">
    <source>
        <dbReference type="ARBA" id="ARBA00023049"/>
    </source>
</evidence>
<dbReference type="AlphaFoldDB" id="A0A7S8IVV9"/>
<gene>
    <name evidence="7" type="ORF">IRL76_01525</name>
</gene>
<evidence type="ECO:0000256" key="2">
    <source>
        <dbReference type="ARBA" id="ARBA00022723"/>
    </source>
</evidence>
<keyword evidence="1" id="KW-0645">Protease</keyword>
<dbReference type="PANTHER" id="PTHR34858:SF1">
    <property type="entry name" value="CYSO-CYSTEINE PEPTIDASE"/>
    <property type="match status" value="1"/>
</dbReference>
<reference evidence="7 8" key="1">
    <citation type="submission" date="2020-11" db="EMBL/GenBank/DDBJ databases">
        <title>The genome sequence of Erythrobacter sp. 6D36.</title>
        <authorList>
            <person name="Liu Y."/>
        </authorList>
    </citation>
    <scope>NUCLEOTIDE SEQUENCE [LARGE SCALE GENOMIC DNA]</scope>
    <source>
        <strain evidence="7 8">6D36</strain>
    </source>
</reference>
<dbReference type="InterPro" id="IPR000555">
    <property type="entry name" value="JAMM/MPN+_dom"/>
</dbReference>